<evidence type="ECO:0000313" key="3">
    <source>
        <dbReference type="EMBL" id="GAQ88057.1"/>
    </source>
</evidence>
<accession>A0A1Y1IH70</accession>
<sequence>MSSGPTVEQQQARLRSLRAVALVLQKEGAATHNWRLQRTQEDQQVRLEEEESALARYQENAQLLTRLFTPTEEETEQGRWAELREKSLQSELDVDRVRAYEGDAKEPSSAGATGRGISEGAISGGLDVTGTRGVFEDLEQVIKCLHPGETSEQEGSRKQALEKLRSLAREFEIDGGGGEGSLPVSPRKGKRKAEPQEEAKAGCIESFGQLLVEAGNVTSNLEIRESERAYLQALKKACHLPRLPEGEDAISQECWPVCSKQSCRTRLDGEEEDDMQRHVEVLTSCQL</sequence>
<proteinExistence type="predicted"/>
<name>A0A1Y1IH70_KLENI</name>
<dbReference type="EMBL" id="DF237346">
    <property type="protein sequence ID" value="GAQ88057.1"/>
    <property type="molecule type" value="Genomic_DNA"/>
</dbReference>
<gene>
    <name evidence="3" type="ORF">KFL_003970040</name>
</gene>
<keyword evidence="1" id="KW-0175">Coiled coil</keyword>
<dbReference type="Proteomes" id="UP000054558">
    <property type="component" value="Unassembled WGS sequence"/>
</dbReference>
<feature type="region of interest" description="Disordered" evidence="2">
    <location>
        <begin position="101"/>
        <end position="123"/>
    </location>
</feature>
<reference evidence="3 4" key="1">
    <citation type="journal article" date="2014" name="Nat. Commun.">
        <title>Klebsormidium flaccidum genome reveals primary factors for plant terrestrial adaptation.</title>
        <authorList>
            <person name="Hori K."/>
            <person name="Maruyama F."/>
            <person name="Fujisawa T."/>
            <person name="Togashi T."/>
            <person name="Yamamoto N."/>
            <person name="Seo M."/>
            <person name="Sato S."/>
            <person name="Yamada T."/>
            <person name="Mori H."/>
            <person name="Tajima N."/>
            <person name="Moriyama T."/>
            <person name="Ikeuchi M."/>
            <person name="Watanabe M."/>
            <person name="Wada H."/>
            <person name="Kobayashi K."/>
            <person name="Saito M."/>
            <person name="Masuda T."/>
            <person name="Sasaki-Sekimoto Y."/>
            <person name="Mashiguchi K."/>
            <person name="Awai K."/>
            <person name="Shimojima M."/>
            <person name="Masuda S."/>
            <person name="Iwai M."/>
            <person name="Nobusawa T."/>
            <person name="Narise T."/>
            <person name="Kondo S."/>
            <person name="Saito H."/>
            <person name="Sato R."/>
            <person name="Murakawa M."/>
            <person name="Ihara Y."/>
            <person name="Oshima-Yamada Y."/>
            <person name="Ohtaka K."/>
            <person name="Satoh M."/>
            <person name="Sonobe K."/>
            <person name="Ishii M."/>
            <person name="Ohtani R."/>
            <person name="Kanamori-Sato M."/>
            <person name="Honoki R."/>
            <person name="Miyazaki D."/>
            <person name="Mochizuki H."/>
            <person name="Umetsu J."/>
            <person name="Higashi K."/>
            <person name="Shibata D."/>
            <person name="Kamiya Y."/>
            <person name="Sato N."/>
            <person name="Nakamura Y."/>
            <person name="Tabata S."/>
            <person name="Ida S."/>
            <person name="Kurokawa K."/>
            <person name="Ohta H."/>
        </authorList>
    </citation>
    <scope>NUCLEOTIDE SEQUENCE [LARGE SCALE GENOMIC DNA]</scope>
    <source>
        <strain evidence="3 4">NIES-2285</strain>
    </source>
</reference>
<evidence type="ECO:0000313" key="4">
    <source>
        <dbReference type="Proteomes" id="UP000054558"/>
    </source>
</evidence>
<dbReference type="AlphaFoldDB" id="A0A1Y1IH70"/>
<keyword evidence="4" id="KW-1185">Reference proteome</keyword>
<evidence type="ECO:0000256" key="1">
    <source>
        <dbReference type="SAM" id="Coils"/>
    </source>
</evidence>
<evidence type="ECO:0000256" key="2">
    <source>
        <dbReference type="SAM" id="MobiDB-lite"/>
    </source>
</evidence>
<protein>
    <submittedName>
        <fullName evidence="3">Uncharacterized protein</fullName>
    </submittedName>
</protein>
<organism evidence="3 4">
    <name type="scientific">Klebsormidium nitens</name>
    <name type="common">Green alga</name>
    <name type="synonym">Ulothrix nitens</name>
    <dbReference type="NCBI Taxonomy" id="105231"/>
    <lineage>
        <taxon>Eukaryota</taxon>
        <taxon>Viridiplantae</taxon>
        <taxon>Streptophyta</taxon>
        <taxon>Klebsormidiophyceae</taxon>
        <taxon>Klebsormidiales</taxon>
        <taxon>Klebsormidiaceae</taxon>
        <taxon>Klebsormidium</taxon>
    </lineage>
</organism>
<feature type="coiled-coil region" evidence="1">
    <location>
        <begin position="7"/>
        <end position="67"/>
    </location>
</feature>
<feature type="region of interest" description="Disordered" evidence="2">
    <location>
        <begin position="172"/>
        <end position="195"/>
    </location>
</feature>